<dbReference type="STRING" id="341036.SAMN05660649_04782"/>
<organism evidence="1 2">
    <name type="scientific">Desulfotruncus arcticus DSM 17038</name>
    <dbReference type="NCBI Taxonomy" id="1121424"/>
    <lineage>
        <taxon>Bacteria</taxon>
        <taxon>Bacillati</taxon>
        <taxon>Bacillota</taxon>
        <taxon>Clostridia</taxon>
        <taxon>Eubacteriales</taxon>
        <taxon>Desulfallaceae</taxon>
        <taxon>Desulfotruncus</taxon>
    </lineage>
</organism>
<evidence type="ECO:0000313" key="2">
    <source>
        <dbReference type="Proteomes" id="UP000199337"/>
    </source>
</evidence>
<gene>
    <name evidence="1" type="ORF">SAMN05660649_04782</name>
</gene>
<evidence type="ECO:0000313" key="1">
    <source>
        <dbReference type="EMBL" id="SFH33505.1"/>
    </source>
</evidence>
<proteinExistence type="predicted"/>
<sequence>MKGVTGSRYKLLPIYLKLIRNYESIYYCNQLIRVVGRRYNIRPDLDEEMEPEIRGYVYKETMAGFFRAWVLNEMHLELIKIVNEMLVAEENQIHIKTGGLSEIEFKKLLDECVTMGLLCENFINFKDEENINLYLVDTGGIFVFEEAGILYNKVNYTLSFDQRLKIYRKNIFLLENNFNKEPDKLYLLEEQVGMPQDEKYWGATFLVDMKIAKKLGFVKQVEREINKIITSYNANIFDTGTKKYIDRK</sequence>
<name>A0A1I2Z7F0_9FIRM</name>
<dbReference type="Proteomes" id="UP000199337">
    <property type="component" value="Unassembled WGS sequence"/>
</dbReference>
<accession>A0A1I2Z7F0</accession>
<keyword evidence="2" id="KW-1185">Reference proteome</keyword>
<reference evidence="2" key="1">
    <citation type="submission" date="2016-10" db="EMBL/GenBank/DDBJ databases">
        <authorList>
            <person name="Varghese N."/>
            <person name="Submissions S."/>
        </authorList>
    </citation>
    <scope>NUCLEOTIDE SEQUENCE [LARGE SCALE GENOMIC DNA]</scope>
    <source>
        <strain evidence="2">DSM 17038</strain>
    </source>
</reference>
<dbReference type="EMBL" id="FOOX01000025">
    <property type="protein sequence ID" value="SFH33505.1"/>
    <property type="molecule type" value="Genomic_DNA"/>
</dbReference>
<protein>
    <submittedName>
        <fullName evidence="1">Uncharacterized protein</fullName>
    </submittedName>
</protein>
<dbReference type="AlphaFoldDB" id="A0A1I2Z7F0"/>